<dbReference type="PANTHER" id="PTHR28180:SF2">
    <property type="entry name" value="PEROXISOMAL PROTEIN 2"/>
    <property type="match status" value="1"/>
</dbReference>
<evidence type="ECO:0000313" key="3">
    <source>
        <dbReference type="Proteomes" id="UP000218334"/>
    </source>
</evidence>
<proteinExistence type="predicted"/>
<dbReference type="InterPro" id="IPR052999">
    <property type="entry name" value="PTS1_Protein"/>
</dbReference>
<evidence type="ECO:0000259" key="1">
    <source>
        <dbReference type="Pfam" id="PF02627"/>
    </source>
</evidence>
<feature type="domain" description="Carboxymuconolactone decarboxylase-like" evidence="1">
    <location>
        <begin position="162"/>
        <end position="211"/>
    </location>
</feature>
<dbReference type="Pfam" id="PF02627">
    <property type="entry name" value="CMD"/>
    <property type="match status" value="1"/>
</dbReference>
<gene>
    <name evidence="2" type="ORF">ARMSODRAFT_962234</name>
</gene>
<dbReference type="InterPro" id="IPR029032">
    <property type="entry name" value="AhpD-like"/>
</dbReference>
<dbReference type="Proteomes" id="UP000218334">
    <property type="component" value="Unassembled WGS sequence"/>
</dbReference>
<dbReference type="STRING" id="1076256.A0A2H3BIN5"/>
<protein>
    <recommendedName>
        <fullName evidence="1">Carboxymuconolactone decarboxylase-like domain-containing protein</fullName>
    </recommendedName>
</protein>
<dbReference type="InterPro" id="IPR003779">
    <property type="entry name" value="CMD-like"/>
</dbReference>
<dbReference type="AlphaFoldDB" id="A0A2H3BIN5"/>
<name>A0A2H3BIN5_9AGAR</name>
<evidence type="ECO:0000313" key="2">
    <source>
        <dbReference type="EMBL" id="PBK64417.1"/>
    </source>
</evidence>
<keyword evidence="3" id="KW-1185">Reference proteome</keyword>
<dbReference type="Gene3D" id="1.20.1290.10">
    <property type="entry name" value="AhpD-like"/>
    <property type="match status" value="1"/>
</dbReference>
<dbReference type="GO" id="GO:0051920">
    <property type="term" value="F:peroxiredoxin activity"/>
    <property type="evidence" value="ECO:0007669"/>
    <property type="project" value="InterPro"/>
</dbReference>
<accession>A0A2H3BIN5</accession>
<reference evidence="3" key="1">
    <citation type="journal article" date="2017" name="Nat. Ecol. Evol.">
        <title>Genome expansion and lineage-specific genetic innovations in the forest pathogenic fungi Armillaria.</title>
        <authorList>
            <person name="Sipos G."/>
            <person name="Prasanna A.N."/>
            <person name="Walter M.C."/>
            <person name="O'Connor E."/>
            <person name="Balint B."/>
            <person name="Krizsan K."/>
            <person name="Kiss B."/>
            <person name="Hess J."/>
            <person name="Varga T."/>
            <person name="Slot J."/>
            <person name="Riley R."/>
            <person name="Boka B."/>
            <person name="Rigling D."/>
            <person name="Barry K."/>
            <person name="Lee J."/>
            <person name="Mihaltcheva S."/>
            <person name="LaButti K."/>
            <person name="Lipzen A."/>
            <person name="Waldron R."/>
            <person name="Moloney N.M."/>
            <person name="Sperisen C."/>
            <person name="Kredics L."/>
            <person name="Vagvoelgyi C."/>
            <person name="Patrignani A."/>
            <person name="Fitzpatrick D."/>
            <person name="Nagy I."/>
            <person name="Doyle S."/>
            <person name="Anderson J.B."/>
            <person name="Grigoriev I.V."/>
            <person name="Gueldener U."/>
            <person name="Muensterkoetter M."/>
            <person name="Nagy L.G."/>
        </authorList>
    </citation>
    <scope>NUCLEOTIDE SEQUENCE [LARGE SCALE GENOMIC DNA]</scope>
    <source>
        <strain evidence="3">28-4</strain>
    </source>
</reference>
<dbReference type="PANTHER" id="PTHR28180">
    <property type="entry name" value="CONSERVED MITOCHONDRIAL PROTEIN-RELATED"/>
    <property type="match status" value="1"/>
</dbReference>
<dbReference type="SUPFAM" id="SSF69118">
    <property type="entry name" value="AhpD-like"/>
    <property type="match status" value="1"/>
</dbReference>
<organism evidence="2 3">
    <name type="scientific">Armillaria solidipes</name>
    <dbReference type="NCBI Taxonomy" id="1076256"/>
    <lineage>
        <taxon>Eukaryota</taxon>
        <taxon>Fungi</taxon>
        <taxon>Dikarya</taxon>
        <taxon>Basidiomycota</taxon>
        <taxon>Agaricomycotina</taxon>
        <taxon>Agaricomycetes</taxon>
        <taxon>Agaricomycetidae</taxon>
        <taxon>Agaricales</taxon>
        <taxon>Marasmiineae</taxon>
        <taxon>Physalacriaceae</taxon>
        <taxon>Armillaria</taxon>
    </lineage>
</organism>
<dbReference type="EMBL" id="KZ293452">
    <property type="protein sequence ID" value="PBK64417.1"/>
    <property type="molecule type" value="Genomic_DNA"/>
</dbReference>
<sequence>MAAVATREFLASIEALYPRQARGVVSPWSLVAATAFSSSNLPEAVPEVFKYALDGVNTHDERQLLVRKLKDALFKSGLLSGYPKAINALSQLHPFIPKELRDTKPLRDLSLPTEAWTKIGQEYFDRTYGDTAATVQPFLKELYPDFEFFSTTFGYGYTYGYFGALSAAETSFTMVAALIANDTPRQVDWHLKGSLRNGATLDEVKAVRQISLDVARASGVVWKNEIPDIEA</sequence>